<accession>Q5Z3U4</accession>
<gene>
    <name evidence="1" type="ordered locus">NFA_550</name>
</gene>
<dbReference type="STRING" id="247156.NFA_550"/>
<dbReference type="eggNOG" id="ENOG5033AJ6">
    <property type="taxonomic scope" value="Bacteria"/>
</dbReference>
<dbReference type="AlphaFoldDB" id="Q5Z3U4"/>
<dbReference type="EMBL" id="AP006618">
    <property type="protein sequence ID" value="BAD54897.1"/>
    <property type="molecule type" value="Genomic_DNA"/>
</dbReference>
<protein>
    <submittedName>
        <fullName evidence="1">Putative phage tail</fullName>
    </submittedName>
</protein>
<keyword evidence="2" id="KW-1185">Reference proteome</keyword>
<dbReference type="HOGENOM" id="CLU_789488_0_0_11"/>
<dbReference type="Proteomes" id="UP000006820">
    <property type="component" value="Chromosome"/>
</dbReference>
<evidence type="ECO:0000313" key="2">
    <source>
        <dbReference type="Proteomes" id="UP000006820"/>
    </source>
</evidence>
<proteinExistence type="predicted"/>
<dbReference type="KEGG" id="nfa:NFA_550"/>
<reference evidence="1 2" key="1">
    <citation type="journal article" date="2004" name="Proc. Natl. Acad. Sci. U.S.A.">
        <title>The complete genomic sequence of Nocardia farcinica IFM 10152.</title>
        <authorList>
            <person name="Ishikawa J."/>
            <person name="Yamashita A."/>
            <person name="Mikami Y."/>
            <person name="Hoshino Y."/>
            <person name="Kurita H."/>
            <person name="Hotta K."/>
            <person name="Shiba T."/>
            <person name="Hattori M."/>
        </authorList>
    </citation>
    <scope>NUCLEOTIDE SEQUENCE [LARGE SCALE GENOMIC DNA]</scope>
    <source>
        <strain evidence="1 2">IFM 10152</strain>
    </source>
</reference>
<sequence>MMTSIGEYFEGVRIRGIDEGIGRPGIVQSFVATPADGSLELPTGPAGPAGDPGPAGYRIRWEGDIADDTALQALATTLREVHAGKAWRVRATNTLMIWNGRTFDPHPDAFGAHGPQGEPNALTLGTVTTGAAGSDVQVTVTGDSPGQTVDLVLPRGVEGAEGPAGSPGPITDAPDFDDAPALTDCMVPLWNAASELWVPTAYPGWRGPWTIRETQAWDGGPGFAASQNNISTSPNLIATLNIPAQDTPWRPIVFGSVMVRTLVSNNDSNISLRARIGGTGGQQVARGASFGANLDNPCRLTPHFAATFAPDSPVGVIAAGVPASIAITLEHGTITAANYNWSRTGAFVTAFAVPVTGLPA</sequence>
<evidence type="ECO:0000313" key="1">
    <source>
        <dbReference type="EMBL" id="BAD54897.1"/>
    </source>
</evidence>
<name>Q5Z3U4_NOCFA</name>
<organism evidence="1 2">
    <name type="scientific">Nocardia farcinica (strain IFM 10152)</name>
    <dbReference type="NCBI Taxonomy" id="247156"/>
    <lineage>
        <taxon>Bacteria</taxon>
        <taxon>Bacillati</taxon>
        <taxon>Actinomycetota</taxon>
        <taxon>Actinomycetes</taxon>
        <taxon>Mycobacteriales</taxon>
        <taxon>Nocardiaceae</taxon>
        <taxon>Nocardia</taxon>
    </lineage>
</organism>